<sequence length="31" mass="3736">MISTYFESLFMNLVVSYGAYREVFVKKREPM</sequence>
<proteinExistence type="predicted"/>
<dbReference type="EMBL" id="AJSR01002174">
    <property type="protein sequence ID" value="EKM29250.1"/>
    <property type="molecule type" value="Genomic_DNA"/>
</dbReference>
<name>A0A454CS70_VIBHA</name>
<evidence type="ECO:0000313" key="2">
    <source>
        <dbReference type="Proteomes" id="UP000008367"/>
    </source>
</evidence>
<feature type="non-terminal residue" evidence="1">
    <location>
        <position position="31"/>
    </location>
</feature>
<gene>
    <name evidence="1" type="ORF">VCHENC02_4928</name>
</gene>
<comment type="caution">
    <text evidence="1">The sequence shown here is derived from an EMBL/GenBank/DDBJ whole genome shotgun (WGS) entry which is preliminary data.</text>
</comment>
<dbReference type="AlphaFoldDB" id="A0A454CS70"/>
<evidence type="ECO:0000313" key="1">
    <source>
        <dbReference type="EMBL" id="EKM29250.1"/>
    </source>
</evidence>
<organism evidence="1 2">
    <name type="scientific">Vibrio harveyi</name>
    <name type="common">Beneckea harveyi</name>
    <dbReference type="NCBI Taxonomy" id="669"/>
    <lineage>
        <taxon>Bacteria</taxon>
        <taxon>Pseudomonadati</taxon>
        <taxon>Pseudomonadota</taxon>
        <taxon>Gammaproteobacteria</taxon>
        <taxon>Vibrionales</taxon>
        <taxon>Vibrionaceae</taxon>
        <taxon>Vibrio</taxon>
    </lineage>
</organism>
<reference evidence="1 2" key="1">
    <citation type="submission" date="2012-10" db="EMBL/GenBank/DDBJ databases">
        <title>Genome sequence of Vibrio Cholerae HENC-02.</title>
        <authorList>
            <person name="Eppinger M."/>
            <person name="Hasan N.A."/>
            <person name="Sengamalay N."/>
            <person name="Hine E."/>
            <person name="Su Q."/>
            <person name="Daugherty S.C."/>
            <person name="Young S."/>
            <person name="Sadzewicz L."/>
            <person name="Tallon L."/>
            <person name="Cebula T.A."/>
            <person name="Ravel J."/>
            <person name="Colwell R.R."/>
        </authorList>
    </citation>
    <scope>NUCLEOTIDE SEQUENCE [LARGE SCALE GENOMIC DNA]</scope>
    <source>
        <strain evidence="1 2">HENC-02</strain>
    </source>
</reference>
<accession>A0A454CS70</accession>
<dbReference type="Proteomes" id="UP000008367">
    <property type="component" value="Unassembled WGS sequence"/>
</dbReference>
<protein>
    <submittedName>
        <fullName evidence="1">Uncharacterized protein</fullName>
    </submittedName>
</protein>